<dbReference type="EMBL" id="PJQM01004769">
    <property type="protein sequence ID" value="RCH83369.1"/>
    <property type="molecule type" value="Genomic_DNA"/>
</dbReference>
<protein>
    <submittedName>
        <fullName evidence="1">Uncharacterized protein</fullName>
    </submittedName>
</protein>
<sequence length="80" mass="9221">VGSLVFPLTYDEYANVYSQVNTLYNVASLYERHCIRIEKEKERAQWQLLDYNAVKNMFEIKTSYASTVKSKAASSAKDCE</sequence>
<comment type="caution">
    <text evidence="1">The sequence shown here is derived from an EMBL/GenBank/DDBJ whole genome shotgun (WGS) entry which is preliminary data.</text>
</comment>
<gene>
    <name evidence="1" type="ORF">CU098_009534</name>
</gene>
<feature type="non-terminal residue" evidence="1">
    <location>
        <position position="1"/>
    </location>
</feature>
<dbReference type="OrthoDB" id="2297941at2759"/>
<reference evidence="1 2" key="1">
    <citation type="journal article" date="2018" name="G3 (Bethesda)">
        <title>Phylogenetic and Phylogenomic Definition of Rhizopus Species.</title>
        <authorList>
            <person name="Gryganskyi A.P."/>
            <person name="Golan J."/>
            <person name="Dolatabadi S."/>
            <person name="Mondo S."/>
            <person name="Robb S."/>
            <person name="Idnurm A."/>
            <person name="Muszewska A."/>
            <person name="Steczkiewicz K."/>
            <person name="Masonjones S."/>
            <person name="Liao H.L."/>
            <person name="Gajdeczka M.T."/>
            <person name="Anike F."/>
            <person name="Vuek A."/>
            <person name="Anishchenko I.M."/>
            <person name="Voigt K."/>
            <person name="de Hoog G.S."/>
            <person name="Smith M.E."/>
            <person name="Heitman J."/>
            <person name="Vilgalys R."/>
            <person name="Stajich J.E."/>
        </authorList>
    </citation>
    <scope>NUCLEOTIDE SEQUENCE [LARGE SCALE GENOMIC DNA]</scope>
    <source>
        <strain evidence="1 2">LSU 92-RS-03</strain>
    </source>
</reference>
<dbReference type="Proteomes" id="UP000253551">
    <property type="component" value="Unassembled WGS sequence"/>
</dbReference>
<organism evidence="1 2">
    <name type="scientific">Rhizopus stolonifer</name>
    <name type="common">Rhizopus nigricans</name>
    <dbReference type="NCBI Taxonomy" id="4846"/>
    <lineage>
        <taxon>Eukaryota</taxon>
        <taxon>Fungi</taxon>
        <taxon>Fungi incertae sedis</taxon>
        <taxon>Mucoromycota</taxon>
        <taxon>Mucoromycotina</taxon>
        <taxon>Mucoromycetes</taxon>
        <taxon>Mucorales</taxon>
        <taxon>Mucorineae</taxon>
        <taxon>Rhizopodaceae</taxon>
        <taxon>Rhizopus</taxon>
    </lineage>
</organism>
<keyword evidence="2" id="KW-1185">Reference proteome</keyword>
<name>A0A367J0M2_RHIST</name>
<evidence type="ECO:0000313" key="1">
    <source>
        <dbReference type="EMBL" id="RCH83369.1"/>
    </source>
</evidence>
<evidence type="ECO:0000313" key="2">
    <source>
        <dbReference type="Proteomes" id="UP000253551"/>
    </source>
</evidence>
<accession>A0A367J0M2</accession>
<proteinExistence type="predicted"/>
<dbReference type="AlphaFoldDB" id="A0A367J0M2"/>